<dbReference type="Proteomes" id="UP001202281">
    <property type="component" value="Unassembled WGS sequence"/>
</dbReference>
<keyword evidence="1" id="KW-1133">Transmembrane helix</keyword>
<keyword evidence="1" id="KW-0812">Transmembrane</keyword>
<comment type="caution">
    <text evidence="3">The sequence shown here is derived from an EMBL/GenBank/DDBJ whole genome shotgun (WGS) entry which is preliminary data.</text>
</comment>
<gene>
    <name evidence="3" type="ORF">MTR66_01130</name>
</gene>
<proteinExistence type="predicted"/>
<dbReference type="PANTHER" id="PTHR12126">
    <property type="entry name" value="NADH-UBIQUINONE OXIDOREDUCTASE 39 KDA SUBUNIT-RELATED"/>
    <property type="match status" value="1"/>
</dbReference>
<dbReference type="InterPro" id="IPR001509">
    <property type="entry name" value="Epimerase_deHydtase"/>
</dbReference>
<feature type="transmembrane region" description="Helical" evidence="1">
    <location>
        <begin position="305"/>
        <end position="328"/>
    </location>
</feature>
<reference evidence="3 4" key="1">
    <citation type="submission" date="2022-04" db="EMBL/GenBank/DDBJ databases">
        <title>Identification of a novel bacterium isolated from mangrove sediments.</title>
        <authorList>
            <person name="Pan X."/>
        </authorList>
    </citation>
    <scope>NUCLEOTIDE SEQUENCE [LARGE SCALE GENOMIC DNA]</scope>
    <source>
        <strain evidence="3 4">B2638</strain>
    </source>
</reference>
<dbReference type="Gene3D" id="3.40.50.720">
    <property type="entry name" value="NAD(P)-binding Rossmann-like Domain"/>
    <property type="match status" value="1"/>
</dbReference>
<protein>
    <submittedName>
        <fullName evidence="3">SDR family oxidoreductase</fullName>
    </submittedName>
</protein>
<sequence length="426" mass="45628">MRIMVLGAGGFIGRHVLSELSAAGHDIVAVVRRSREIERAFPQVTFVERDLARATGKQGWLPLLSDIDMIVNAAGLLRGRDLQAVHVAMPEALHAAALDAGVRRVVLISAISARPDVTTDYSLTKLAGEQALRECGIDWTILRPSLVYGDGSYGGTSLMRGMAGLPFFVPLPGKGDFPFTPIHVRDLARAVRHVCEDPAFAGQMLEPAGPQTLDLRQLLARYRGWLGFGKARFMAVPMPVMRALGRLGDIAGDGPVSTNSLVQMIAGNAGDGAVFARAIGFEPASLEQALRDRPAQVQDRWHARLFFLAPVLKVSLILLWLFSAWLGLTHGAEQTALFVAGMGLPDVLAAPLRIGSSLLDIGIAALVMFDRRARCATPVQLAAVAGYTLVIGTALPHLWLDPLGPLLKNLPVLLAIAVHGAIADKR</sequence>
<dbReference type="InterPro" id="IPR025695">
    <property type="entry name" value="DoxX-like"/>
</dbReference>
<feature type="domain" description="NAD-dependent epimerase/dehydratase" evidence="2">
    <location>
        <begin position="3"/>
        <end position="199"/>
    </location>
</feature>
<feature type="transmembrane region" description="Helical" evidence="1">
    <location>
        <begin position="348"/>
        <end position="369"/>
    </location>
</feature>
<evidence type="ECO:0000256" key="1">
    <source>
        <dbReference type="SAM" id="Phobius"/>
    </source>
</evidence>
<dbReference type="Pfam" id="PF13781">
    <property type="entry name" value="DoxX_3"/>
    <property type="match status" value="1"/>
</dbReference>
<name>A0ABT0BK33_9SPHN</name>
<feature type="transmembrane region" description="Helical" evidence="1">
    <location>
        <begin position="381"/>
        <end position="400"/>
    </location>
</feature>
<evidence type="ECO:0000313" key="4">
    <source>
        <dbReference type="Proteomes" id="UP001202281"/>
    </source>
</evidence>
<keyword evidence="4" id="KW-1185">Reference proteome</keyword>
<evidence type="ECO:0000259" key="2">
    <source>
        <dbReference type="Pfam" id="PF01370"/>
    </source>
</evidence>
<dbReference type="Pfam" id="PF01370">
    <property type="entry name" value="Epimerase"/>
    <property type="match status" value="1"/>
</dbReference>
<accession>A0ABT0BK33</accession>
<organism evidence="3 4">
    <name type="scientific">Novosphingobium beihaiensis</name>
    <dbReference type="NCBI Taxonomy" id="2930389"/>
    <lineage>
        <taxon>Bacteria</taxon>
        <taxon>Pseudomonadati</taxon>
        <taxon>Pseudomonadota</taxon>
        <taxon>Alphaproteobacteria</taxon>
        <taxon>Sphingomonadales</taxon>
        <taxon>Sphingomonadaceae</taxon>
        <taxon>Novosphingobium</taxon>
    </lineage>
</organism>
<dbReference type="PANTHER" id="PTHR12126:SF11">
    <property type="entry name" value="NADH DEHYDROGENASE [UBIQUINONE] 1 ALPHA SUBCOMPLEX SUBUNIT 9, MITOCHONDRIAL"/>
    <property type="match status" value="1"/>
</dbReference>
<keyword evidence="1" id="KW-0472">Membrane</keyword>
<dbReference type="InterPro" id="IPR036291">
    <property type="entry name" value="NAD(P)-bd_dom_sf"/>
</dbReference>
<evidence type="ECO:0000313" key="3">
    <source>
        <dbReference type="EMBL" id="MCJ2185413.1"/>
    </source>
</evidence>
<dbReference type="InterPro" id="IPR051207">
    <property type="entry name" value="ComplexI_NDUFA9_subunit"/>
</dbReference>
<dbReference type="SUPFAM" id="SSF51735">
    <property type="entry name" value="NAD(P)-binding Rossmann-fold domains"/>
    <property type="match status" value="1"/>
</dbReference>
<dbReference type="EMBL" id="JALHLG010000001">
    <property type="protein sequence ID" value="MCJ2185413.1"/>
    <property type="molecule type" value="Genomic_DNA"/>
</dbReference>
<dbReference type="RefSeq" id="WP_243917169.1">
    <property type="nucleotide sequence ID" value="NZ_JALHLG010000001.1"/>
</dbReference>